<dbReference type="InterPro" id="IPR022024">
    <property type="entry name" value="DUF3602"/>
</dbReference>
<name>A0A8S0VTH1_CYCAE</name>
<keyword evidence="3" id="KW-1185">Reference proteome</keyword>
<accession>A0A8S0VTH1</accession>
<evidence type="ECO:0000313" key="3">
    <source>
        <dbReference type="Proteomes" id="UP000467700"/>
    </source>
</evidence>
<feature type="region of interest" description="Disordered" evidence="1">
    <location>
        <begin position="34"/>
        <end position="280"/>
    </location>
</feature>
<feature type="compositionally biased region" description="Low complexity" evidence="1">
    <location>
        <begin position="10"/>
        <end position="20"/>
    </location>
</feature>
<dbReference type="OrthoDB" id="2537432at2759"/>
<comment type="caution">
    <text evidence="2">The sequence shown here is derived from an EMBL/GenBank/DDBJ whole genome shotgun (WGS) entry which is preliminary data.</text>
</comment>
<dbReference type="PANTHER" id="PTHR34693">
    <property type="entry name" value="PROTEIN PAR32"/>
    <property type="match status" value="1"/>
</dbReference>
<organism evidence="2 3">
    <name type="scientific">Cyclocybe aegerita</name>
    <name type="common">Black poplar mushroom</name>
    <name type="synonym">Agrocybe aegerita</name>
    <dbReference type="NCBI Taxonomy" id="1973307"/>
    <lineage>
        <taxon>Eukaryota</taxon>
        <taxon>Fungi</taxon>
        <taxon>Dikarya</taxon>
        <taxon>Basidiomycota</taxon>
        <taxon>Agaricomycotina</taxon>
        <taxon>Agaricomycetes</taxon>
        <taxon>Agaricomycetidae</taxon>
        <taxon>Agaricales</taxon>
        <taxon>Agaricineae</taxon>
        <taxon>Bolbitiaceae</taxon>
        <taxon>Cyclocybe</taxon>
    </lineage>
</organism>
<gene>
    <name evidence="2" type="ORF">AAE3_LOCUS10564</name>
</gene>
<feature type="compositionally biased region" description="Gly residues" evidence="1">
    <location>
        <begin position="251"/>
        <end position="266"/>
    </location>
</feature>
<reference evidence="2 3" key="1">
    <citation type="submission" date="2020-01" db="EMBL/GenBank/DDBJ databases">
        <authorList>
            <person name="Gupta K D."/>
        </authorList>
    </citation>
    <scope>NUCLEOTIDE SEQUENCE [LARGE SCALE GENOMIC DNA]</scope>
</reference>
<feature type="region of interest" description="Disordered" evidence="1">
    <location>
        <begin position="1"/>
        <end position="20"/>
    </location>
</feature>
<protein>
    <submittedName>
        <fullName evidence="2">Uncharacterized protein</fullName>
    </submittedName>
</protein>
<evidence type="ECO:0000256" key="1">
    <source>
        <dbReference type="SAM" id="MobiDB-lite"/>
    </source>
</evidence>
<proteinExistence type="predicted"/>
<sequence>MATALAERTSSPSPSRRISLSSKISALGAKLGRTLTHGADGGEENDSIAPIYSRTERSTSRGRDAFQSTGRGGLGNIRQASLSRDRPETGPDDFSVTRGREPIAHPNEVFSTGRGGAGNIRSPSRDPSKPSAPVDSTEQDVIEKYVASQEGAARSSGRGGLGNIARSRSRDPTSQGTTATTGTAAVFSTGRGGAGNIHAGHSVAEEIDEDERRKYSTTTAAHEGVHSTGRGGAANITAAHEPAIEKPVHGQYGGGEYESTGRGGAGNIFKDRSKSRTRGD</sequence>
<dbReference type="Pfam" id="PF12223">
    <property type="entry name" value="DUF3602"/>
    <property type="match status" value="2"/>
</dbReference>
<evidence type="ECO:0000313" key="2">
    <source>
        <dbReference type="EMBL" id="CAA7268549.1"/>
    </source>
</evidence>
<dbReference type="Proteomes" id="UP000467700">
    <property type="component" value="Unassembled WGS sequence"/>
</dbReference>
<feature type="compositionally biased region" description="Basic and acidic residues" evidence="1">
    <location>
        <begin position="54"/>
        <end position="64"/>
    </location>
</feature>
<dbReference type="InterPro" id="IPR053203">
    <property type="entry name" value="Cisplatin_resist-associated"/>
</dbReference>
<dbReference type="AlphaFoldDB" id="A0A8S0VTH1"/>
<feature type="compositionally biased region" description="Low complexity" evidence="1">
    <location>
        <begin position="176"/>
        <end position="185"/>
    </location>
</feature>
<feature type="compositionally biased region" description="Basic and acidic residues" evidence="1">
    <location>
        <begin position="269"/>
        <end position="280"/>
    </location>
</feature>
<dbReference type="EMBL" id="CACVBS010000068">
    <property type="protein sequence ID" value="CAA7268549.1"/>
    <property type="molecule type" value="Genomic_DNA"/>
</dbReference>
<dbReference type="PANTHER" id="PTHR34693:SF1">
    <property type="entry name" value="PROTEIN PAR32"/>
    <property type="match status" value="1"/>
</dbReference>